<evidence type="ECO:0000313" key="3">
    <source>
        <dbReference type="Proteomes" id="UP001243713"/>
    </source>
</evidence>
<evidence type="ECO:0000313" key="2">
    <source>
        <dbReference type="EMBL" id="WGK91823.1"/>
    </source>
</evidence>
<dbReference type="Proteomes" id="UP001243713">
    <property type="component" value="Chromosome"/>
</dbReference>
<evidence type="ECO:0000256" key="1">
    <source>
        <dbReference type="SAM" id="Phobius"/>
    </source>
</evidence>
<dbReference type="RefSeq" id="WP_280163146.1">
    <property type="nucleotide sequence ID" value="NZ_CP093428.1"/>
</dbReference>
<reference evidence="2 3" key="1">
    <citation type="submission" date="2022-03" db="EMBL/GenBank/DDBJ databases">
        <title>Plant growth promoting endophytes with ACC deaminase activity.</title>
        <authorList>
            <person name="Charles T."/>
            <person name="Van Dyk A."/>
            <person name="Cheng J."/>
            <person name="Heil J."/>
        </authorList>
    </citation>
    <scope>NUCLEOTIDE SEQUENCE [LARGE SCALE GENOMIC DNA]</scope>
    <source>
        <strain evidence="2 3">8R6</strain>
    </source>
</reference>
<protein>
    <submittedName>
        <fullName evidence="2">Uncharacterized protein</fullName>
    </submittedName>
</protein>
<organism evidence="2 3">
    <name type="scientific">Pseudomonas migulae</name>
    <dbReference type="NCBI Taxonomy" id="78543"/>
    <lineage>
        <taxon>Bacteria</taxon>
        <taxon>Pseudomonadati</taxon>
        <taxon>Pseudomonadota</taxon>
        <taxon>Gammaproteobacteria</taxon>
        <taxon>Pseudomonadales</taxon>
        <taxon>Pseudomonadaceae</taxon>
        <taxon>Pseudomonas</taxon>
    </lineage>
</organism>
<accession>A0ABY8MWT9</accession>
<gene>
    <name evidence="2" type="ORF">MOQ58_06425</name>
</gene>
<keyword evidence="1" id="KW-0812">Transmembrane</keyword>
<sequence>MRDQERGESKNDGSLSGVDSAGAFIGVTSLMKAARTEDEIGCVLRSHLIAESIMEKYLVSRTQEKLSRFFNFKDGRMSFSVKVQLCLAFGMPIEFGEFLVSLNKIRNKFGHDVDYELNSRELDGLAVICDKYDWSPDKPVRTKKLEITTDGDSKEYRYGDVSRRIDFLIIFITFLPVFSGWALHFCRRNSIK</sequence>
<keyword evidence="1" id="KW-1133">Transmembrane helix</keyword>
<proteinExistence type="predicted"/>
<name>A0ABY8MWT9_9PSED</name>
<keyword evidence="3" id="KW-1185">Reference proteome</keyword>
<keyword evidence="1" id="KW-0472">Membrane</keyword>
<dbReference type="EMBL" id="CP093428">
    <property type="protein sequence ID" value="WGK91823.1"/>
    <property type="molecule type" value="Genomic_DNA"/>
</dbReference>
<feature type="transmembrane region" description="Helical" evidence="1">
    <location>
        <begin position="167"/>
        <end position="186"/>
    </location>
</feature>